<dbReference type="InterPro" id="IPR018494">
    <property type="entry name" value="Oxysterol-bd_CS"/>
</dbReference>
<evidence type="ECO:0000256" key="2">
    <source>
        <dbReference type="ARBA" id="ARBA00023121"/>
    </source>
</evidence>
<dbReference type="PANTHER" id="PTHR10972:SF209">
    <property type="entry name" value="OXYSTEROL-BINDING PROTEIN"/>
    <property type="match status" value="1"/>
</dbReference>
<dbReference type="AlphaFoldDB" id="A0AA85IZX5"/>
<dbReference type="GO" id="GO:0097038">
    <property type="term" value="C:perinuclear endoplasmic reticulum"/>
    <property type="evidence" value="ECO:0007669"/>
    <property type="project" value="TreeGrafter"/>
</dbReference>
<reference evidence="6" key="1">
    <citation type="submission" date="2022-06" db="EMBL/GenBank/DDBJ databases">
        <authorList>
            <person name="Berger JAMES D."/>
            <person name="Berger JAMES D."/>
        </authorList>
    </citation>
    <scope>NUCLEOTIDE SEQUENCE [LARGE SCALE GENOMIC DNA]</scope>
</reference>
<sequence length="593" mass="66803">MSCKEASPVTRSGLISTSDILGSGKKFTWVSRQCLPSKMVKNDFSVWAFVKQCIGKHLASLELSKITMPIVLNEPLSFLQRIAEYMEYSELLDEAVKESDPVKRMEYVCAFAVSSMSSNANRIGKPFNPLLGETYELHYNNFVFVAEQVSHHPPITAFHVESENYHLRATVQFKIRFWGKSIDVQPKGLVTLELFNYNETYTWQNVNLTLHNVLMGKIWMEQTGSLRITNHTLGIYSQLEFLPANWLGQGANRFAGELYAPASLNNTVIRSASSNSSSSVNTANPSKSNSHVLERVIFGNWCRGLFTVEPKIWNEREEVNGKGNPTEAVVNNPELTDTPEYGFELPLTGQCCLWRARPKPSDSSDYYSFTQYTIGLNELNSTVNPSADDVTTTDHSNHDFEVNTNGNMLNCVTSEIPSRKNSIYGKFLPPTDSRYRPDLRLFEMGKIDEAASEKLRLEEKQRHVRKLSNQRKNSGGGVFNWSLSTTNHKTTGRDSCPITSDSKERVSGATTTTTNSGSGGGVRTCNPFRRTVSTNSTVNSSLVTNNNLPKDVNSIVVGPIWFIESVNPFTKQEEWIFTGEYWKRDWRKCPDLY</sequence>
<keyword evidence="4" id="KW-0445">Lipid transport</keyword>
<keyword evidence="6" id="KW-1185">Reference proteome</keyword>
<dbReference type="Gene3D" id="2.40.160.120">
    <property type="match status" value="1"/>
</dbReference>
<keyword evidence="2" id="KW-0446">Lipid-binding</keyword>
<evidence type="ECO:0000256" key="3">
    <source>
        <dbReference type="RuleBase" id="RU003844"/>
    </source>
</evidence>
<name>A0AA85IZX5_TRIRE</name>
<dbReference type="SUPFAM" id="SSF144000">
    <property type="entry name" value="Oxysterol-binding protein-like"/>
    <property type="match status" value="1"/>
</dbReference>
<dbReference type="PANTHER" id="PTHR10972">
    <property type="entry name" value="OXYSTEROL-BINDING PROTEIN-RELATED"/>
    <property type="match status" value="1"/>
</dbReference>
<evidence type="ECO:0000313" key="7">
    <source>
        <dbReference type="WBParaSite" id="TREG1_131700.3"/>
    </source>
</evidence>
<dbReference type="GO" id="GO:0120009">
    <property type="term" value="P:intermembrane lipid transfer"/>
    <property type="evidence" value="ECO:0007669"/>
    <property type="project" value="UniProtKB-ARBA"/>
</dbReference>
<organism evidence="6 7">
    <name type="scientific">Trichobilharzia regenti</name>
    <name type="common">Nasal bird schistosome</name>
    <dbReference type="NCBI Taxonomy" id="157069"/>
    <lineage>
        <taxon>Eukaryota</taxon>
        <taxon>Metazoa</taxon>
        <taxon>Spiralia</taxon>
        <taxon>Lophotrochozoa</taxon>
        <taxon>Platyhelminthes</taxon>
        <taxon>Trematoda</taxon>
        <taxon>Digenea</taxon>
        <taxon>Strigeidida</taxon>
        <taxon>Schistosomatoidea</taxon>
        <taxon>Schistosomatidae</taxon>
        <taxon>Trichobilharzia</taxon>
    </lineage>
</organism>
<evidence type="ECO:0000256" key="1">
    <source>
        <dbReference type="ARBA" id="ARBA00008842"/>
    </source>
</evidence>
<dbReference type="GO" id="GO:0005886">
    <property type="term" value="C:plasma membrane"/>
    <property type="evidence" value="ECO:0007669"/>
    <property type="project" value="TreeGrafter"/>
</dbReference>
<dbReference type="FunFam" id="2.40.160.120:FF:000001">
    <property type="entry name" value="Oxysterol-binding protein"/>
    <property type="match status" value="1"/>
</dbReference>
<proteinExistence type="inferred from homology"/>
<dbReference type="WBParaSite" id="TREG1_131700.3">
    <property type="protein sequence ID" value="TREG1_131700.3"/>
    <property type="gene ID" value="TREG1_131700"/>
</dbReference>
<dbReference type="GO" id="GO:0032934">
    <property type="term" value="F:sterol binding"/>
    <property type="evidence" value="ECO:0007669"/>
    <property type="project" value="TreeGrafter"/>
</dbReference>
<dbReference type="InterPro" id="IPR000648">
    <property type="entry name" value="Oxysterol-bd"/>
</dbReference>
<protein>
    <recommendedName>
        <fullName evidence="4">Oxysterol-binding protein</fullName>
    </recommendedName>
</protein>
<dbReference type="Proteomes" id="UP000050795">
    <property type="component" value="Unassembled WGS sequence"/>
</dbReference>
<comment type="similarity">
    <text evidence="1 3">Belongs to the OSBP family.</text>
</comment>
<dbReference type="Pfam" id="PF01237">
    <property type="entry name" value="Oxysterol_BP"/>
    <property type="match status" value="2"/>
</dbReference>
<evidence type="ECO:0000313" key="6">
    <source>
        <dbReference type="Proteomes" id="UP000050795"/>
    </source>
</evidence>
<reference evidence="7" key="2">
    <citation type="submission" date="2023-11" db="UniProtKB">
        <authorList>
            <consortium name="WormBaseParasite"/>
        </authorList>
    </citation>
    <scope>IDENTIFICATION</scope>
</reference>
<evidence type="ECO:0000256" key="5">
    <source>
        <dbReference type="SAM" id="MobiDB-lite"/>
    </source>
</evidence>
<accession>A0AA85IZX5</accession>
<keyword evidence="4" id="KW-0813">Transport</keyword>
<feature type="region of interest" description="Disordered" evidence="5">
    <location>
        <begin position="461"/>
        <end position="524"/>
    </location>
</feature>
<dbReference type="PROSITE" id="PS01013">
    <property type="entry name" value="OSBP"/>
    <property type="match status" value="1"/>
</dbReference>
<dbReference type="GO" id="GO:0005829">
    <property type="term" value="C:cytosol"/>
    <property type="evidence" value="ECO:0007669"/>
    <property type="project" value="TreeGrafter"/>
</dbReference>
<feature type="compositionally biased region" description="Low complexity" evidence="5">
    <location>
        <begin position="507"/>
        <end position="516"/>
    </location>
</feature>
<dbReference type="InterPro" id="IPR037239">
    <property type="entry name" value="OSBP_sf"/>
</dbReference>
<evidence type="ECO:0000256" key="4">
    <source>
        <dbReference type="RuleBase" id="RU003845"/>
    </source>
</evidence>